<evidence type="ECO:0000313" key="2">
    <source>
        <dbReference type="EMBL" id="MFC4736328.1"/>
    </source>
</evidence>
<accession>A0ABV9NSE1</accession>
<sequence>MTRAFLLVLTAIFGSYLLFQYVFGLRLETNPLNYFIPALLVVLFLLQRRPS</sequence>
<dbReference type="Proteomes" id="UP001595896">
    <property type="component" value="Unassembled WGS sequence"/>
</dbReference>
<reference evidence="3" key="1">
    <citation type="journal article" date="2019" name="Int. J. Syst. Evol. Microbiol.">
        <title>The Global Catalogue of Microorganisms (GCM) 10K type strain sequencing project: providing services to taxonomists for standard genome sequencing and annotation.</title>
        <authorList>
            <consortium name="The Broad Institute Genomics Platform"/>
            <consortium name="The Broad Institute Genome Sequencing Center for Infectious Disease"/>
            <person name="Wu L."/>
            <person name="Ma J."/>
        </authorList>
    </citation>
    <scope>NUCLEOTIDE SEQUENCE [LARGE SCALE GENOMIC DNA]</scope>
    <source>
        <strain evidence="3">JCM 12165</strain>
    </source>
</reference>
<gene>
    <name evidence="2" type="ORF">ACFO4L_06995</name>
</gene>
<evidence type="ECO:0000256" key="1">
    <source>
        <dbReference type="SAM" id="Phobius"/>
    </source>
</evidence>
<keyword evidence="1" id="KW-0812">Transmembrane</keyword>
<keyword evidence="1" id="KW-1133">Transmembrane helix</keyword>
<dbReference type="EMBL" id="JBHSGK010000005">
    <property type="protein sequence ID" value="MFC4736328.1"/>
    <property type="molecule type" value="Genomic_DNA"/>
</dbReference>
<protein>
    <submittedName>
        <fullName evidence="2">Uncharacterized protein</fullName>
    </submittedName>
</protein>
<dbReference type="RefSeq" id="WP_377908978.1">
    <property type="nucleotide sequence ID" value="NZ_JBHSGK010000005.1"/>
</dbReference>
<keyword evidence="3" id="KW-1185">Reference proteome</keyword>
<organism evidence="2 3">
    <name type="scientific">Bacillus daqingensis</name>
    <dbReference type="NCBI Taxonomy" id="872396"/>
    <lineage>
        <taxon>Bacteria</taxon>
        <taxon>Bacillati</taxon>
        <taxon>Bacillota</taxon>
        <taxon>Bacilli</taxon>
        <taxon>Bacillales</taxon>
        <taxon>Bacillaceae</taxon>
        <taxon>Bacillus</taxon>
    </lineage>
</organism>
<proteinExistence type="predicted"/>
<keyword evidence="1" id="KW-0472">Membrane</keyword>
<evidence type="ECO:0000313" key="3">
    <source>
        <dbReference type="Proteomes" id="UP001595896"/>
    </source>
</evidence>
<feature type="transmembrane region" description="Helical" evidence="1">
    <location>
        <begin position="34"/>
        <end position="50"/>
    </location>
</feature>
<comment type="caution">
    <text evidence="2">The sequence shown here is derived from an EMBL/GenBank/DDBJ whole genome shotgun (WGS) entry which is preliminary data.</text>
</comment>
<name>A0ABV9NSE1_9BACI</name>